<proteinExistence type="predicted"/>
<dbReference type="Proteomes" id="UP001171606">
    <property type="component" value="Unassembled WGS sequence"/>
</dbReference>
<comment type="caution">
    <text evidence="1">The sequence shown here is derived from an EMBL/GenBank/DDBJ whole genome shotgun (WGS) entry which is preliminary data.</text>
</comment>
<accession>A0ABT8PDL0</accession>
<evidence type="ECO:0000313" key="1">
    <source>
        <dbReference type="EMBL" id="MDN7932553.1"/>
    </source>
</evidence>
<sequence>MMFDSYDDQIRAAQGGGRGRGAADNSKNSSHINLISLYARLQPFE</sequence>
<protein>
    <submittedName>
        <fullName evidence="1">Uncharacterized protein</fullName>
    </submittedName>
</protein>
<name>A0ABT8PDL0_9BURK</name>
<dbReference type="EMBL" id="JAUJSQ010000004">
    <property type="protein sequence ID" value="MDN7932553.1"/>
    <property type="molecule type" value="Genomic_DNA"/>
</dbReference>
<evidence type="ECO:0000313" key="2">
    <source>
        <dbReference type="Proteomes" id="UP001171606"/>
    </source>
</evidence>
<organism evidence="1 2">
    <name type="scientific">Burkholderia metallica</name>
    <dbReference type="NCBI Taxonomy" id="488729"/>
    <lineage>
        <taxon>Bacteria</taxon>
        <taxon>Pseudomonadati</taxon>
        <taxon>Pseudomonadota</taxon>
        <taxon>Betaproteobacteria</taxon>
        <taxon>Burkholderiales</taxon>
        <taxon>Burkholderiaceae</taxon>
        <taxon>Burkholderia</taxon>
        <taxon>Burkholderia cepacia complex</taxon>
    </lineage>
</organism>
<reference evidence="1" key="1">
    <citation type="submission" date="2023-07" db="EMBL/GenBank/DDBJ databases">
        <title>A collection of bacterial strains from the Burkholderia cepacia Research Laboratory and Repository.</title>
        <authorList>
            <person name="Lipuma J."/>
            <person name="Spilker T."/>
            <person name="Caverly L."/>
        </authorList>
    </citation>
    <scope>NUCLEOTIDE SEQUENCE</scope>
    <source>
        <strain evidence="1">AU42020</strain>
    </source>
</reference>
<keyword evidence="2" id="KW-1185">Reference proteome</keyword>
<gene>
    <name evidence="1" type="ORF">QZM52_14790</name>
</gene>